<proteinExistence type="predicted"/>
<feature type="compositionally biased region" description="Basic and acidic residues" evidence="1">
    <location>
        <begin position="258"/>
        <end position="271"/>
    </location>
</feature>
<dbReference type="OrthoDB" id="323009at2759"/>
<sequence>MDLRFFAGHILAKTEIGKNFTLLPAKLNKLQMINESFTIEHLLSFKENSIKNLYTFDLTTNVFRLEHQDGEYLARASAVLNPLGVRFTAEFVEDHIAEFGISYVGCIRIHQLTENFDIKVPGELSYDPACIPGDKMWVNNYQITKIVVFVVILVKAALLGATKKFLKRLYTVIKPIISLYYHKEELFRWMYKQVKHACIYKRQPPSYATFLQKNEKRYSENIQNYLSTLEMLKKGEIQEILPPPEYFKGINEDSEIETGSKPRPSDIEEIKGSFSDNMEDNPLPSVREIYDGMISSKEKYERDLTVSFRHLQDLYASVKIPIKASGKVTTRKTFSSQCPVM</sequence>
<evidence type="ECO:0000313" key="2">
    <source>
        <dbReference type="EMBL" id="OMJ77740.1"/>
    </source>
</evidence>
<feature type="region of interest" description="Disordered" evidence="1">
    <location>
        <begin position="254"/>
        <end position="282"/>
    </location>
</feature>
<reference evidence="2 3" key="1">
    <citation type="submission" date="2016-11" db="EMBL/GenBank/DDBJ databases">
        <title>The macronuclear genome of Stentor coeruleus: a giant cell with tiny introns.</title>
        <authorList>
            <person name="Slabodnick M."/>
            <person name="Ruby J.G."/>
            <person name="Reiff S.B."/>
            <person name="Swart E.C."/>
            <person name="Gosai S."/>
            <person name="Prabakaran S."/>
            <person name="Witkowska E."/>
            <person name="Larue G.E."/>
            <person name="Fisher S."/>
            <person name="Freeman R.M."/>
            <person name="Gunawardena J."/>
            <person name="Chu W."/>
            <person name="Stover N.A."/>
            <person name="Gregory B.D."/>
            <person name="Nowacki M."/>
            <person name="Derisi J."/>
            <person name="Roy S.W."/>
            <person name="Marshall W.F."/>
            <person name="Sood P."/>
        </authorList>
    </citation>
    <scope>NUCLEOTIDE SEQUENCE [LARGE SCALE GENOMIC DNA]</scope>
    <source>
        <strain evidence="2">WM001</strain>
    </source>
</reference>
<dbReference type="AlphaFoldDB" id="A0A1R2BLZ2"/>
<evidence type="ECO:0000313" key="3">
    <source>
        <dbReference type="Proteomes" id="UP000187209"/>
    </source>
</evidence>
<keyword evidence="3" id="KW-1185">Reference proteome</keyword>
<protein>
    <submittedName>
        <fullName evidence="2">Uncharacterized protein</fullName>
    </submittedName>
</protein>
<dbReference type="Proteomes" id="UP000187209">
    <property type="component" value="Unassembled WGS sequence"/>
</dbReference>
<name>A0A1R2BLZ2_9CILI</name>
<accession>A0A1R2BLZ2</accession>
<organism evidence="2 3">
    <name type="scientific">Stentor coeruleus</name>
    <dbReference type="NCBI Taxonomy" id="5963"/>
    <lineage>
        <taxon>Eukaryota</taxon>
        <taxon>Sar</taxon>
        <taxon>Alveolata</taxon>
        <taxon>Ciliophora</taxon>
        <taxon>Postciliodesmatophora</taxon>
        <taxon>Heterotrichea</taxon>
        <taxon>Heterotrichida</taxon>
        <taxon>Stentoridae</taxon>
        <taxon>Stentor</taxon>
    </lineage>
</organism>
<evidence type="ECO:0000256" key="1">
    <source>
        <dbReference type="SAM" id="MobiDB-lite"/>
    </source>
</evidence>
<comment type="caution">
    <text evidence="2">The sequence shown here is derived from an EMBL/GenBank/DDBJ whole genome shotgun (WGS) entry which is preliminary data.</text>
</comment>
<gene>
    <name evidence="2" type="ORF">SteCoe_22609</name>
</gene>
<dbReference type="EMBL" id="MPUH01000559">
    <property type="protein sequence ID" value="OMJ77740.1"/>
    <property type="molecule type" value="Genomic_DNA"/>
</dbReference>